<dbReference type="Proteomes" id="UP000829354">
    <property type="component" value="Chromosome V"/>
</dbReference>
<sequence length="1488" mass="175645">MTKQDLINFLQASTTPNVVEKTCQANGKYFKVNETEFEQDAEKLVIEERKKFPETKNIGVYAMAAKITRLDFPIGAPINLPQYILDSKTIKSLQNVDNNMCFWYCVAVAEGCREDRASRKAKELFANFYGAEKRVTNYVGFDYVNELDKYEKFNEDFAVNIVSYYEDKTISYVRKSSYNASRKPIYLNLYFDHFSYITDLSKLSSIFMCQRCGSKFKDNFNLDRHHETCTLTQEDVFCKHPTLWKKDRNLIVELADTYGVDVDFKYDYMITFDMESRMQKMSDKVSDKLTYTMKHIPTSVAIATNVPGFEDDKFILNEDPEQLVKEMFKWFDDVGSKASQLMLEKMEPLLCRLESNEWLETKVQRYCEVIPILGFNSSFYDINLISRPFIQEIMKRREYDGVNPMVIKEGNRYKTIKTGQFQFLDQMSYVAAGTKLESFIKAYVNVQKGWFPYEWFDSYDKLNYLTHNLTIEDFNSSLNGSMPQENFDDLMKICVDKNLVTVRDLLEWYNILDVRPMLEACLKQKEFFYTFKLDMYKDACSLPGLSENILYQFQISGFEEYLKEKPKKIGYYTPIEEIQINKRIDGYRQQDEKAKRPPCDLTVDCVREILENGNHRCIYCWLKLCSYTWSLDRIDNALPHTKSNCVVSCIKCNKARSDKMFKEFYRHKAMLRFEKDHPMIWLFGEENKDAFYKFKKNITGGASIVFHRYHEANKTEITRTHYDDTEWAYPEKGKAVKKIVGFDANALYLHSLGEEMPCGKLYFKENDDWSKIEKQVLDNSLFGFLEVDIEVPKDKWNYFSEMCPIFVNKEYDETLCGDYTLNLLKSLERKPTKSRKLVVTLKAKQILIKSTRLRWMLEHGCVVTKLYGYIEAKRRRIFKGFMDWVSDERRKGDVDSKYAIISEGAKLVGNSAFGRTGMDKNKHKKVSFCNEVQFNRAKNDYFYYDAEEYNGVYEVTKRTRKVKQNMPLQIACSVYDDSKLRMLKFYYDCIDKYVDRSDFQYIEMDTDSAYMAITDNTLEDLIKPEMKEEFERDKCNWFPRTDTEEHRRIDKRTPGLFKLEIALAVWHVWGRLEKHAITALVRKQRIFTDRNMIVIGRNVLVNLDAFEYDHTWLTKYEPEQVEFFTGVKSLELTEVVDSLIDLEPTPIELTFMLAQCSFHYAGQRFQGEILKATEKFQQILSDDLHDYYVKDLEKPRYSERLAKMMKVNNIIQRHIREIRPRADLARTFDIFSVEFSHPEEIGFFGSLVFSPVLLLLSEQNSVRSKIFNKVDLRKRSKIEGFHSENDMNLVNSTFTATWRYPYRNVHHHMEFKTESGKVKHVKYVTANKTLSDELVANNLGFRIAEDDVFTVLKIPLNQPALRLVIFLPKPEYSLAKSITKLDATRIGNLFKEFTVYNVHFKIPCFEMSSTLDTSTLMRLKNPKFHKLRFDWRQPSEKYLEQDEDFHEPFVKRIPDRTPFHFVANRPFFYTVFNHRLPILIGIYTGTRS</sequence>
<evidence type="ECO:0000313" key="7">
    <source>
        <dbReference type="EMBL" id="UMM32805.1"/>
    </source>
</evidence>
<dbReference type="InterPro" id="IPR036186">
    <property type="entry name" value="Serpin_sf"/>
</dbReference>
<keyword evidence="4" id="KW-0863">Zinc-finger</keyword>
<dbReference type="CDD" id="cd00085">
    <property type="entry name" value="HNHc"/>
    <property type="match status" value="1"/>
</dbReference>
<proteinExistence type="predicted"/>
<evidence type="ECO:0000256" key="3">
    <source>
        <dbReference type="ARBA" id="ARBA00023170"/>
    </source>
</evidence>
<evidence type="ECO:0000256" key="1">
    <source>
        <dbReference type="ARBA" id="ARBA00023015"/>
    </source>
</evidence>
<feature type="domain" description="NR LBD" evidence="6">
    <location>
        <begin position="1017"/>
        <end position="1244"/>
    </location>
</feature>
<keyword evidence="8" id="KW-1185">Reference proteome</keyword>
<evidence type="ECO:0000259" key="6">
    <source>
        <dbReference type="PROSITE" id="PS51843"/>
    </source>
</evidence>
<dbReference type="Gene3D" id="1.10.565.10">
    <property type="entry name" value="Retinoid X Receptor"/>
    <property type="match status" value="1"/>
</dbReference>
<feature type="domain" description="C2H2-type" evidence="5">
    <location>
        <begin position="207"/>
        <end position="236"/>
    </location>
</feature>
<dbReference type="PROSITE" id="PS51843">
    <property type="entry name" value="NR_LBD"/>
    <property type="match status" value="1"/>
</dbReference>
<dbReference type="PANTHER" id="PTHR33206:SF1">
    <property type="entry name" value="DNA-DIRECTED DNA POLYMERASE"/>
    <property type="match status" value="1"/>
</dbReference>
<dbReference type="Gene3D" id="2.30.39.10">
    <property type="entry name" value="Alpha-1-antitrypsin, domain 1"/>
    <property type="match status" value="1"/>
</dbReference>
<evidence type="ECO:0000259" key="5">
    <source>
        <dbReference type="PROSITE" id="PS50157"/>
    </source>
</evidence>
<dbReference type="GO" id="GO:0008270">
    <property type="term" value="F:zinc ion binding"/>
    <property type="evidence" value="ECO:0007669"/>
    <property type="project" value="UniProtKB-KW"/>
</dbReference>
<name>A0AAE9EW15_CAEBR</name>
<dbReference type="PROSITE" id="PS50157">
    <property type="entry name" value="ZINC_FINGER_C2H2_2"/>
    <property type="match status" value="1"/>
</dbReference>
<dbReference type="InterPro" id="IPR013087">
    <property type="entry name" value="Znf_C2H2_type"/>
</dbReference>
<evidence type="ECO:0000256" key="4">
    <source>
        <dbReference type="PROSITE-ProRule" id="PRU00042"/>
    </source>
</evidence>
<dbReference type="EMBL" id="CP092624">
    <property type="protein sequence ID" value="UMM32805.1"/>
    <property type="molecule type" value="Genomic_DNA"/>
</dbReference>
<keyword evidence="4" id="KW-0862">Zinc</keyword>
<protein>
    <recommendedName>
        <fullName evidence="9">C2H2-type domain-containing protein</fullName>
    </recommendedName>
</protein>
<dbReference type="Gene3D" id="3.30.40.220">
    <property type="match status" value="1"/>
</dbReference>
<keyword evidence="4" id="KW-0479">Metal-binding</keyword>
<dbReference type="SUPFAM" id="SSF56574">
    <property type="entry name" value="Serpins"/>
    <property type="match status" value="1"/>
</dbReference>
<reference evidence="7 8" key="1">
    <citation type="submission" date="2022-04" db="EMBL/GenBank/DDBJ databases">
        <title>Chromosome-level reference genomes for two strains of Caenorhabditis briggsae: an improved platform for comparative genomics.</title>
        <authorList>
            <person name="Stevens L."/>
            <person name="Andersen E."/>
        </authorList>
    </citation>
    <scope>NUCLEOTIDE SEQUENCE [LARGE SCALE GENOMIC DNA]</scope>
    <source>
        <strain evidence="7">VX34</strain>
        <tissue evidence="7">Whole-organism</tissue>
    </source>
</reference>
<evidence type="ECO:0000313" key="8">
    <source>
        <dbReference type="Proteomes" id="UP000829354"/>
    </source>
</evidence>
<dbReference type="InterPro" id="IPR023796">
    <property type="entry name" value="Serpin_dom"/>
</dbReference>
<keyword evidence="3" id="KW-0675">Receptor</keyword>
<dbReference type="InterPro" id="IPR000536">
    <property type="entry name" value="Nucl_hrmn_rcpt_lig-bd"/>
</dbReference>
<dbReference type="SUPFAM" id="SSF56672">
    <property type="entry name" value="DNA/RNA polymerases"/>
    <property type="match status" value="1"/>
</dbReference>
<keyword evidence="1" id="KW-0805">Transcription regulation</keyword>
<gene>
    <name evidence="7" type="ORF">L5515_006481</name>
</gene>
<keyword evidence="2" id="KW-0804">Transcription</keyword>
<accession>A0AAE9EW15</accession>
<organism evidence="7 8">
    <name type="scientific">Caenorhabditis briggsae</name>
    <dbReference type="NCBI Taxonomy" id="6238"/>
    <lineage>
        <taxon>Eukaryota</taxon>
        <taxon>Metazoa</taxon>
        <taxon>Ecdysozoa</taxon>
        <taxon>Nematoda</taxon>
        <taxon>Chromadorea</taxon>
        <taxon>Rhabditida</taxon>
        <taxon>Rhabditina</taxon>
        <taxon>Rhabditomorpha</taxon>
        <taxon>Rhabditoidea</taxon>
        <taxon>Rhabditidae</taxon>
        <taxon>Peloderinae</taxon>
        <taxon>Caenorhabditis</taxon>
    </lineage>
</organism>
<dbReference type="InterPro" id="IPR003615">
    <property type="entry name" value="HNH_nuc"/>
</dbReference>
<dbReference type="InterPro" id="IPR035500">
    <property type="entry name" value="NHR-like_dom_sf"/>
</dbReference>
<dbReference type="SMART" id="SM00430">
    <property type="entry name" value="HOLI"/>
    <property type="match status" value="1"/>
</dbReference>
<dbReference type="Pfam" id="PF00104">
    <property type="entry name" value="Hormone_recep"/>
    <property type="match status" value="1"/>
</dbReference>
<dbReference type="SUPFAM" id="SSF48508">
    <property type="entry name" value="Nuclear receptor ligand-binding domain"/>
    <property type="match status" value="1"/>
</dbReference>
<dbReference type="InterPro" id="IPR043502">
    <property type="entry name" value="DNA/RNA_pol_sf"/>
</dbReference>
<evidence type="ECO:0008006" key="9">
    <source>
        <dbReference type="Google" id="ProtNLM"/>
    </source>
</evidence>
<dbReference type="InterPro" id="IPR042185">
    <property type="entry name" value="Serpin_sf_2"/>
</dbReference>
<evidence type="ECO:0000256" key="2">
    <source>
        <dbReference type="ARBA" id="ARBA00023163"/>
    </source>
</evidence>
<dbReference type="Pfam" id="PF00079">
    <property type="entry name" value="Serpin"/>
    <property type="match status" value="1"/>
</dbReference>
<dbReference type="PANTHER" id="PTHR33206">
    <property type="entry name" value="PROTEIN CBG10425"/>
    <property type="match status" value="1"/>
</dbReference>